<feature type="domain" description="PilZ" evidence="1">
    <location>
        <begin position="78"/>
        <end position="177"/>
    </location>
</feature>
<sequence>MILCNPLDILTVIHNFYEGKKEGMCPFYFSFSDQCIIKGQPTYMPLIEQRINFCLTDQYTECERYKSFSENPHFCAMERREYRRVLRQLKGLIYSPEKRADIETVDISLGGARLTSTAYIRPGECVDITIKEKNGEEFDARACVRWASPQEGDGKWIMGVQFNPMPEGKAMSLLERIVWKGDVT</sequence>
<dbReference type="Proteomes" id="UP000885797">
    <property type="component" value="Unassembled WGS sequence"/>
</dbReference>
<dbReference type="Pfam" id="PF07238">
    <property type="entry name" value="PilZ"/>
    <property type="match status" value="1"/>
</dbReference>
<name>A0A7V2SZC8_9BACT</name>
<dbReference type="Gene3D" id="2.40.10.220">
    <property type="entry name" value="predicted glycosyltransferase like domains"/>
    <property type="match status" value="1"/>
</dbReference>
<dbReference type="EMBL" id="DRND01000324">
    <property type="protein sequence ID" value="HFC47044.1"/>
    <property type="molecule type" value="Genomic_DNA"/>
</dbReference>
<comment type="caution">
    <text evidence="2">The sequence shown here is derived from an EMBL/GenBank/DDBJ whole genome shotgun (WGS) entry which is preliminary data.</text>
</comment>
<reference evidence="2" key="1">
    <citation type="journal article" date="2020" name="mSystems">
        <title>Genome- and Community-Level Interaction Insights into Carbon Utilization and Element Cycling Functions of Hydrothermarchaeota in Hydrothermal Sediment.</title>
        <authorList>
            <person name="Zhou Z."/>
            <person name="Liu Y."/>
            <person name="Xu W."/>
            <person name="Pan J."/>
            <person name="Luo Z.H."/>
            <person name="Li M."/>
        </authorList>
    </citation>
    <scope>NUCLEOTIDE SEQUENCE [LARGE SCALE GENOMIC DNA]</scope>
    <source>
        <strain evidence="2">HyVt-503</strain>
    </source>
</reference>
<dbReference type="AlphaFoldDB" id="A0A7V2SZC8"/>
<evidence type="ECO:0000313" key="2">
    <source>
        <dbReference type="EMBL" id="HFC47044.1"/>
    </source>
</evidence>
<dbReference type="InterPro" id="IPR009875">
    <property type="entry name" value="PilZ_domain"/>
</dbReference>
<dbReference type="GO" id="GO:0035438">
    <property type="term" value="F:cyclic-di-GMP binding"/>
    <property type="evidence" value="ECO:0007669"/>
    <property type="project" value="InterPro"/>
</dbReference>
<evidence type="ECO:0000259" key="1">
    <source>
        <dbReference type="Pfam" id="PF07238"/>
    </source>
</evidence>
<proteinExistence type="predicted"/>
<gene>
    <name evidence="2" type="ORF">ENJ63_04095</name>
</gene>
<organism evidence="2">
    <name type="scientific">Dissulfuribacter thermophilus</name>
    <dbReference type="NCBI Taxonomy" id="1156395"/>
    <lineage>
        <taxon>Bacteria</taxon>
        <taxon>Pseudomonadati</taxon>
        <taxon>Thermodesulfobacteriota</taxon>
        <taxon>Dissulfuribacteria</taxon>
        <taxon>Dissulfuribacterales</taxon>
        <taxon>Dissulfuribacteraceae</taxon>
        <taxon>Dissulfuribacter</taxon>
    </lineage>
</organism>
<accession>A0A7V2SZC8</accession>
<protein>
    <submittedName>
        <fullName evidence="2">PilZ domain-containing protein</fullName>
    </submittedName>
</protein>
<dbReference type="SUPFAM" id="SSF141371">
    <property type="entry name" value="PilZ domain-like"/>
    <property type="match status" value="1"/>
</dbReference>